<proteinExistence type="predicted"/>
<dbReference type="SUPFAM" id="SSF54427">
    <property type="entry name" value="NTF2-like"/>
    <property type="match status" value="1"/>
</dbReference>
<gene>
    <name evidence="2" type="ORF">VA596_29030</name>
</gene>
<keyword evidence="3" id="KW-1185">Reference proteome</keyword>
<feature type="domain" description="SnoaL-like" evidence="1">
    <location>
        <begin position="16"/>
        <end position="102"/>
    </location>
</feature>
<dbReference type="Gene3D" id="3.10.450.50">
    <property type="match status" value="1"/>
</dbReference>
<dbReference type="RefSeq" id="WP_323331357.1">
    <property type="nucleotide sequence ID" value="NZ_JAYFSI010000007.1"/>
</dbReference>
<protein>
    <submittedName>
        <fullName evidence="2">Nuclear transport factor 2 family protein</fullName>
    </submittedName>
</protein>
<evidence type="ECO:0000313" key="3">
    <source>
        <dbReference type="Proteomes" id="UP001304298"/>
    </source>
</evidence>
<dbReference type="Pfam" id="PF12680">
    <property type="entry name" value="SnoaL_2"/>
    <property type="match status" value="1"/>
</dbReference>
<dbReference type="Proteomes" id="UP001304298">
    <property type="component" value="Unassembled WGS sequence"/>
</dbReference>
<dbReference type="InterPro" id="IPR037401">
    <property type="entry name" value="SnoaL-like"/>
</dbReference>
<sequence>MNRTNREIVVECLENLFVHKDIDAAKAVLHPDFVTHSPGLPSGRDAFAGAVANSPLMGGTTTIEHVVAEDDLVAVHLSVRLPGSTYAVVDILRVEDGLLVEHWDVKEGR</sequence>
<evidence type="ECO:0000259" key="1">
    <source>
        <dbReference type="Pfam" id="PF12680"/>
    </source>
</evidence>
<dbReference type="EMBL" id="JAYFSI010000007">
    <property type="protein sequence ID" value="MEA5363608.1"/>
    <property type="molecule type" value="Genomic_DNA"/>
</dbReference>
<comment type="caution">
    <text evidence="2">The sequence shown here is derived from an EMBL/GenBank/DDBJ whole genome shotgun (WGS) entry which is preliminary data.</text>
</comment>
<dbReference type="InterPro" id="IPR032710">
    <property type="entry name" value="NTF2-like_dom_sf"/>
</dbReference>
<name>A0ABU5RBI4_9PSEU</name>
<reference evidence="2 3" key="1">
    <citation type="submission" date="2023-12" db="EMBL/GenBank/DDBJ databases">
        <title>Amycolatopsis sp. V23-08.</title>
        <authorList>
            <person name="Somphong A."/>
        </authorList>
    </citation>
    <scope>NUCLEOTIDE SEQUENCE [LARGE SCALE GENOMIC DNA]</scope>
    <source>
        <strain evidence="2 3">V23-08</strain>
    </source>
</reference>
<evidence type="ECO:0000313" key="2">
    <source>
        <dbReference type="EMBL" id="MEA5363608.1"/>
    </source>
</evidence>
<organism evidence="2 3">
    <name type="scientific">Amycolatopsis heterodermiae</name>
    <dbReference type="NCBI Taxonomy" id="3110235"/>
    <lineage>
        <taxon>Bacteria</taxon>
        <taxon>Bacillati</taxon>
        <taxon>Actinomycetota</taxon>
        <taxon>Actinomycetes</taxon>
        <taxon>Pseudonocardiales</taxon>
        <taxon>Pseudonocardiaceae</taxon>
        <taxon>Amycolatopsis</taxon>
    </lineage>
</organism>
<accession>A0ABU5RBI4</accession>